<feature type="domain" description="Fungal-type protein kinase" evidence="2">
    <location>
        <begin position="253"/>
        <end position="604"/>
    </location>
</feature>
<evidence type="ECO:0000313" key="4">
    <source>
        <dbReference type="Proteomes" id="UP000541558"/>
    </source>
</evidence>
<dbReference type="InterPro" id="IPR011009">
    <property type="entry name" value="Kinase-like_dom_sf"/>
</dbReference>
<dbReference type="Proteomes" id="UP000541558">
    <property type="component" value="Unassembled WGS sequence"/>
</dbReference>
<dbReference type="OrthoDB" id="3014913at2759"/>
<protein>
    <recommendedName>
        <fullName evidence="2">Fungal-type protein kinase domain-containing protein</fullName>
    </recommendedName>
</protein>
<dbReference type="InterPro" id="IPR040976">
    <property type="entry name" value="Pkinase_fungal"/>
</dbReference>
<sequence length="813" mass="91288">MSEPPLDAANAAILNFEEGPTNPRDEDPSDEGGYFVEMPKDDTEWALDPKQNGTYDPRNTVIWVNNQREKKETTADGPETGSKDPMTPVKRVQDSLVGPDSSTPFRPSSQNQLSTLDEMKEIILKELGSGFYVVTRAWVSNLYNKQAPLKKIMSFLNCPSSGYKNYTWGELPRAPKREDQIYDPLFKIIGRIIKTFSTSDEDGVSREILNTNNVFLKHDNGDHDTAPDFCIKSAGPSFETPLPQSTLPSQRRLRVGWSNVCSVFEIKRDKKRGQITAHAKQVALYCRQILIHQPNRKFVRLLIITEEAVRLVHFDRSGLYFSPYVDIHEDPYTFVKLVAGLTACDEEILGLDTSIQWTIDKKTGRKIAGTIEAPSKDGDTTLKYNLCMKTLPFVRPSIRGRGTTCYRAVDPTSGEVYVIKDSWRTESRNPEIEYLKAAHGLDGVVQSIAYQDDCAQTSSFRPKDAGNDSDPEFFNRVKSRVVMENHGGPLESFKSRSQLIAAFRDSILGHRDLLLRGVLHRDIGVHNILLGSLNAAPGKRGIIIDLDMAMWIARSASSKINEDYRTGLQRFHSIASLLRKELALVPPHDFWDDLESFFYVLLFILLMYERPGVLNGDHDSELSRLFSDTEVRALDTAAKAKNFLLSSALPGVSEWWGDACDELLQEYQEVLLPVCSRKGRIRKSKMPAQEKHDRLEEIGDWEKSASTYKTLEEAFDKALSAIRREEESEANGSPLGLVGAHPQSSPSPAERGPPTRFSAIVHQGRPTVNSLKRRSNSVHPDVAHAKRSFKNIRNPHPLAETEVPAVESSDDDS</sequence>
<proteinExistence type="predicted"/>
<evidence type="ECO:0000259" key="2">
    <source>
        <dbReference type="Pfam" id="PF17667"/>
    </source>
</evidence>
<feature type="region of interest" description="Disordered" evidence="1">
    <location>
        <begin position="723"/>
        <end position="813"/>
    </location>
</feature>
<organism evidence="3 4">
    <name type="scientific">Ephemerocybe angulata</name>
    <dbReference type="NCBI Taxonomy" id="980116"/>
    <lineage>
        <taxon>Eukaryota</taxon>
        <taxon>Fungi</taxon>
        <taxon>Dikarya</taxon>
        <taxon>Basidiomycota</taxon>
        <taxon>Agaricomycotina</taxon>
        <taxon>Agaricomycetes</taxon>
        <taxon>Agaricomycetidae</taxon>
        <taxon>Agaricales</taxon>
        <taxon>Agaricineae</taxon>
        <taxon>Psathyrellaceae</taxon>
        <taxon>Ephemerocybe</taxon>
    </lineage>
</organism>
<evidence type="ECO:0000256" key="1">
    <source>
        <dbReference type="SAM" id="MobiDB-lite"/>
    </source>
</evidence>
<dbReference type="EMBL" id="JAACJK010000116">
    <property type="protein sequence ID" value="KAF5330135.1"/>
    <property type="molecule type" value="Genomic_DNA"/>
</dbReference>
<dbReference type="SUPFAM" id="SSF56112">
    <property type="entry name" value="Protein kinase-like (PK-like)"/>
    <property type="match status" value="1"/>
</dbReference>
<gene>
    <name evidence="3" type="ORF">D9611_010629</name>
</gene>
<dbReference type="PANTHER" id="PTHR38248:SF2">
    <property type="entry name" value="FUNK1 11"/>
    <property type="match status" value="1"/>
</dbReference>
<dbReference type="Pfam" id="PF17667">
    <property type="entry name" value="Pkinase_fungal"/>
    <property type="match status" value="1"/>
</dbReference>
<dbReference type="PANTHER" id="PTHR38248">
    <property type="entry name" value="FUNK1 6"/>
    <property type="match status" value="1"/>
</dbReference>
<feature type="region of interest" description="Disordered" evidence="1">
    <location>
        <begin position="1"/>
        <end position="111"/>
    </location>
</feature>
<evidence type="ECO:0000313" key="3">
    <source>
        <dbReference type="EMBL" id="KAF5330135.1"/>
    </source>
</evidence>
<reference evidence="3 4" key="1">
    <citation type="journal article" date="2020" name="ISME J.">
        <title>Uncovering the hidden diversity of litter-decomposition mechanisms in mushroom-forming fungi.</title>
        <authorList>
            <person name="Floudas D."/>
            <person name="Bentzer J."/>
            <person name="Ahren D."/>
            <person name="Johansson T."/>
            <person name="Persson P."/>
            <person name="Tunlid A."/>
        </authorList>
    </citation>
    <scope>NUCLEOTIDE SEQUENCE [LARGE SCALE GENOMIC DNA]</scope>
    <source>
        <strain evidence="3 4">CBS 175.51</strain>
    </source>
</reference>
<dbReference type="Gene3D" id="1.10.510.10">
    <property type="entry name" value="Transferase(Phosphotransferase) domain 1"/>
    <property type="match status" value="1"/>
</dbReference>
<feature type="compositionally biased region" description="Polar residues" evidence="1">
    <location>
        <begin position="100"/>
        <end position="111"/>
    </location>
</feature>
<name>A0A8H5BVE0_9AGAR</name>
<keyword evidence="4" id="KW-1185">Reference proteome</keyword>
<dbReference type="AlphaFoldDB" id="A0A8H5BVE0"/>
<comment type="caution">
    <text evidence="3">The sequence shown here is derived from an EMBL/GenBank/DDBJ whole genome shotgun (WGS) entry which is preliminary data.</text>
</comment>
<accession>A0A8H5BVE0</accession>